<name>A0ABQ1U0U7_9GAMM</name>
<dbReference type="Proteomes" id="UP000638462">
    <property type="component" value="Unassembled WGS sequence"/>
</dbReference>
<organism evidence="1 2">
    <name type="scientific">Pseudoalteromonas gelatinilytica</name>
    <dbReference type="NCBI Taxonomy" id="1703256"/>
    <lineage>
        <taxon>Bacteria</taxon>
        <taxon>Pseudomonadati</taxon>
        <taxon>Pseudomonadota</taxon>
        <taxon>Gammaproteobacteria</taxon>
        <taxon>Alteromonadales</taxon>
        <taxon>Pseudoalteromonadaceae</taxon>
        <taxon>Pseudoalteromonas</taxon>
    </lineage>
</organism>
<protein>
    <submittedName>
        <fullName evidence="1">Uncharacterized protein</fullName>
    </submittedName>
</protein>
<reference evidence="2" key="1">
    <citation type="journal article" date="2019" name="Int. J. Syst. Evol. Microbiol.">
        <title>The Global Catalogue of Microorganisms (GCM) 10K type strain sequencing project: providing services to taxonomists for standard genome sequencing and annotation.</title>
        <authorList>
            <consortium name="The Broad Institute Genomics Platform"/>
            <consortium name="The Broad Institute Genome Sequencing Center for Infectious Disease"/>
            <person name="Wu L."/>
            <person name="Ma J."/>
        </authorList>
    </citation>
    <scope>NUCLEOTIDE SEQUENCE [LARGE SCALE GENOMIC DNA]</scope>
    <source>
        <strain evidence="2">CGMCC 1.15394</strain>
    </source>
</reference>
<gene>
    <name evidence="1" type="ORF">GCM10008027_35190</name>
</gene>
<dbReference type="EMBL" id="BMIT01000017">
    <property type="protein sequence ID" value="GGF07247.1"/>
    <property type="molecule type" value="Genomic_DNA"/>
</dbReference>
<sequence>MAYLSITELNKALLSQLKTEKERAKYLLQFEVTTRITIENLTPKAQAVIGDIGLPFTGDDAQQVIKDARAWLQEKAA</sequence>
<comment type="caution">
    <text evidence="1">The sequence shown here is derived from an EMBL/GenBank/DDBJ whole genome shotgun (WGS) entry which is preliminary data.</text>
</comment>
<evidence type="ECO:0000313" key="2">
    <source>
        <dbReference type="Proteomes" id="UP000638462"/>
    </source>
</evidence>
<dbReference type="RefSeq" id="WP_188730677.1">
    <property type="nucleotide sequence ID" value="NZ_BMIT01000017.1"/>
</dbReference>
<proteinExistence type="predicted"/>
<evidence type="ECO:0000313" key="1">
    <source>
        <dbReference type="EMBL" id="GGF07247.1"/>
    </source>
</evidence>
<accession>A0ABQ1U0U7</accession>
<keyword evidence="2" id="KW-1185">Reference proteome</keyword>